<dbReference type="InterPro" id="IPR037185">
    <property type="entry name" value="EmrE-like"/>
</dbReference>
<evidence type="ECO:0000256" key="1">
    <source>
        <dbReference type="ARBA" id="ARBA00004651"/>
    </source>
</evidence>
<dbReference type="AlphaFoldDB" id="A0A1F5G462"/>
<evidence type="ECO:0000256" key="4">
    <source>
        <dbReference type="ARBA" id="ARBA00022989"/>
    </source>
</evidence>
<sequence>MGQLITLFLAIITAASGNLVLKYGMLRFGKMTLERSVVVPELFKLFTSPIILVGLFVYGLSFICWVKVLSTEDISRVYPIVVASTITLILLASAFFFKEVISPIRILGIVVIIIGIYLVFRT</sequence>
<dbReference type="InterPro" id="IPR000390">
    <property type="entry name" value="Small_drug/metabolite_transptr"/>
</dbReference>
<dbReference type="GO" id="GO:0005886">
    <property type="term" value="C:plasma membrane"/>
    <property type="evidence" value="ECO:0007669"/>
    <property type="project" value="UniProtKB-SubCell"/>
</dbReference>
<keyword evidence="2" id="KW-1003">Cell membrane</keyword>
<evidence type="ECO:0008006" key="9">
    <source>
        <dbReference type="Google" id="ProtNLM"/>
    </source>
</evidence>
<feature type="transmembrane region" description="Helical" evidence="6">
    <location>
        <begin position="103"/>
        <end position="120"/>
    </location>
</feature>
<evidence type="ECO:0000256" key="3">
    <source>
        <dbReference type="ARBA" id="ARBA00022692"/>
    </source>
</evidence>
<dbReference type="Proteomes" id="UP000176628">
    <property type="component" value="Unassembled WGS sequence"/>
</dbReference>
<dbReference type="PANTHER" id="PTHR30561:SF9">
    <property type="entry name" value="4-AMINO-4-DEOXY-L-ARABINOSE-PHOSPHOUNDECAPRENOL FLIPPASE SUBUNIT ARNF-RELATED"/>
    <property type="match status" value="1"/>
</dbReference>
<dbReference type="EMBL" id="MFAV01000011">
    <property type="protein sequence ID" value="OGD86673.1"/>
    <property type="molecule type" value="Genomic_DNA"/>
</dbReference>
<dbReference type="GO" id="GO:0022857">
    <property type="term" value="F:transmembrane transporter activity"/>
    <property type="evidence" value="ECO:0007669"/>
    <property type="project" value="InterPro"/>
</dbReference>
<dbReference type="Gene3D" id="1.10.3730.20">
    <property type="match status" value="1"/>
</dbReference>
<evidence type="ECO:0000313" key="7">
    <source>
        <dbReference type="EMBL" id="OGD86673.1"/>
    </source>
</evidence>
<keyword evidence="5 6" id="KW-0472">Membrane</keyword>
<protein>
    <recommendedName>
        <fullName evidence="9">EamA domain-containing protein</fullName>
    </recommendedName>
</protein>
<keyword evidence="4 6" id="KW-1133">Transmembrane helix</keyword>
<evidence type="ECO:0000256" key="5">
    <source>
        <dbReference type="ARBA" id="ARBA00023136"/>
    </source>
</evidence>
<dbReference type="PANTHER" id="PTHR30561">
    <property type="entry name" value="SMR FAMILY PROTON-DEPENDENT DRUG EFFLUX TRANSPORTER SUGE"/>
    <property type="match status" value="1"/>
</dbReference>
<keyword evidence="3 6" id="KW-0812">Transmembrane</keyword>
<reference evidence="7 8" key="1">
    <citation type="journal article" date="2016" name="Nat. Commun.">
        <title>Thousands of microbial genomes shed light on interconnected biogeochemical processes in an aquifer system.</title>
        <authorList>
            <person name="Anantharaman K."/>
            <person name="Brown C.T."/>
            <person name="Hug L.A."/>
            <person name="Sharon I."/>
            <person name="Castelle C.J."/>
            <person name="Probst A.J."/>
            <person name="Thomas B.C."/>
            <person name="Singh A."/>
            <person name="Wilkins M.J."/>
            <person name="Karaoz U."/>
            <person name="Brodie E.L."/>
            <person name="Williams K.H."/>
            <person name="Hubbard S.S."/>
            <person name="Banfield J.F."/>
        </authorList>
    </citation>
    <scope>NUCLEOTIDE SEQUENCE [LARGE SCALE GENOMIC DNA]</scope>
</reference>
<comment type="subcellular location">
    <subcellularLocation>
        <location evidence="1">Cell membrane</location>
        <topology evidence="1">Multi-pass membrane protein</topology>
    </subcellularLocation>
</comment>
<gene>
    <name evidence="7" type="ORF">A2Z23_03015</name>
</gene>
<evidence type="ECO:0000256" key="6">
    <source>
        <dbReference type="SAM" id="Phobius"/>
    </source>
</evidence>
<feature type="transmembrane region" description="Helical" evidence="6">
    <location>
        <begin position="46"/>
        <end position="65"/>
    </location>
</feature>
<organism evidence="7 8">
    <name type="scientific">Candidatus Curtissbacteria bacterium RBG_16_39_7</name>
    <dbReference type="NCBI Taxonomy" id="1797707"/>
    <lineage>
        <taxon>Bacteria</taxon>
        <taxon>Candidatus Curtissiibacteriota</taxon>
    </lineage>
</organism>
<evidence type="ECO:0000313" key="8">
    <source>
        <dbReference type="Proteomes" id="UP000176628"/>
    </source>
</evidence>
<proteinExistence type="predicted"/>
<evidence type="ECO:0000256" key="2">
    <source>
        <dbReference type="ARBA" id="ARBA00022475"/>
    </source>
</evidence>
<comment type="caution">
    <text evidence="7">The sequence shown here is derived from an EMBL/GenBank/DDBJ whole genome shotgun (WGS) entry which is preliminary data.</text>
</comment>
<dbReference type="SUPFAM" id="SSF103481">
    <property type="entry name" value="Multidrug resistance efflux transporter EmrE"/>
    <property type="match status" value="1"/>
</dbReference>
<name>A0A1F5G462_9BACT</name>
<accession>A0A1F5G462</accession>
<feature type="transmembrane region" description="Helical" evidence="6">
    <location>
        <begin position="77"/>
        <end position="97"/>
    </location>
</feature>